<dbReference type="EMBL" id="JAYKXP010000079">
    <property type="protein sequence ID" value="KAK7030255.1"/>
    <property type="molecule type" value="Genomic_DNA"/>
</dbReference>
<proteinExistence type="predicted"/>
<organism evidence="2 3">
    <name type="scientific">Paramarasmius palmivorus</name>
    <dbReference type="NCBI Taxonomy" id="297713"/>
    <lineage>
        <taxon>Eukaryota</taxon>
        <taxon>Fungi</taxon>
        <taxon>Dikarya</taxon>
        <taxon>Basidiomycota</taxon>
        <taxon>Agaricomycotina</taxon>
        <taxon>Agaricomycetes</taxon>
        <taxon>Agaricomycetidae</taxon>
        <taxon>Agaricales</taxon>
        <taxon>Marasmiineae</taxon>
        <taxon>Marasmiaceae</taxon>
        <taxon>Paramarasmius</taxon>
    </lineage>
</organism>
<feature type="region of interest" description="Disordered" evidence="1">
    <location>
        <begin position="303"/>
        <end position="368"/>
    </location>
</feature>
<feature type="compositionally biased region" description="Low complexity" evidence="1">
    <location>
        <begin position="333"/>
        <end position="345"/>
    </location>
</feature>
<evidence type="ECO:0000313" key="2">
    <source>
        <dbReference type="EMBL" id="KAK7030255.1"/>
    </source>
</evidence>
<accession>A0AAW0BV43</accession>
<reference evidence="2 3" key="1">
    <citation type="submission" date="2024-01" db="EMBL/GenBank/DDBJ databases">
        <title>A draft genome for a cacao thread blight-causing isolate of Paramarasmius palmivorus.</title>
        <authorList>
            <person name="Baruah I.K."/>
            <person name="Bukari Y."/>
            <person name="Amoako-Attah I."/>
            <person name="Meinhardt L.W."/>
            <person name="Bailey B.A."/>
            <person name="Cohen S.P."/>
        </authorList>
    </citation>
    <scope>NUCLEOTIDE SEQUENCE [LARGE SCALE GENOMIC DNA]</scope>
    <source>
        <strain evidence="2 3">GH-12</strain>
    </source>
</reference>
<feature type="compositionally biased region" description="Polar residues" evidence="1">
    <location>
        <begin position="303"/>
        <end position="317"/>
    </location>
</feature>
<evidence type="ECO:0000256" key="1">
    <source>
        <dbReference type="SAM" id="MobiDB-lite"/>
    </source>
</evidence>
<dbReference type="AlphaFoldDB" id="A0AAW0BV43"/>
<protein>
    <submittedName>
        <fullName evidence="2">Uncharacterized protein</fullName>
    </submittedName>
</protein>
<evidence type="ECO:0000313" key="3">
    <source>
        <dbReference type="Proteomes" id="UP001383192"/>
    </source>
</evidence>
<keyword evidence="3" id="KW-1185">Reference proteome</keyword>
<dbReference type="Proteomes" id="UP001383192">
    <property type="component" value="Unassembled WGS sequence"/>
</dbReference>
<name>A0AAW0BV43_9AGAR</name>
<sequence length="531" mass="58738">MEFEAQLYARLLYPLGHGYALWCPEPNEALPAEYTREGIRLGDVGLITLDGGFDFLFNICLPADDPINRSRGTPEQFRPLPCDGQVFQNSHFFKPGEPVYSRRATCRQISVGGSATIPAFPIGAGAGIEISFSNNSGAVLMIPTDSARVDILQRRAFREYAQAHAASWYQFANDTLGRDAENGSIYLVTGHDKSTAWENAVFDSSYSSQSCTFMFEPGGIVGGQMKLSQSSILQSSVRHRCSFLHHQSQLRQNQALFIRGFRVSIRQGLSVRFRGGVKVSGTYTSTAKDILGPVPRLSQAGSSFSMSWGAPSGSSRSGDMDTGLTDDDYKAYNSSSMVVDSPNSSDSDRNHDSPSNGSDTTSIGEDDYLPPSQLHHPLIFINNDILKNDPTIDVVVTHDDDWIALLISEDTEMPDDETLARRFYEKYSVFESDGCAVLKLRLLDLYNPPLVEIRSLIRTETIDYTREAISRQFRVPARSPSNDLFSTLDDDDLCLCPDSPLLAEHLEHRLVALTRARLLEDSPPFLSGIDL</sequence>
<comment type="caution">
    <text evidence="2">The sequence shown here is derived from an EMBL/GenBank/DDBJ whole genome shotgun (WGS) entry which is preliminary data.</text>
</comment>
<gene>
    <name evidence="2" type="ORF">VNI00_014272</name>
</gene>